<name>A0A0N4YRJ5_NIPBR</name>
<keyword evidence="3" id="KW-1185">Reference proteome</keyword>
<dbReference type="Proteomes" id="UP000271162">
    <property type="component" value="Unassembled WGS sequence"/>
</dbReference>
<feature type="compositionally biased region" description="Basic and acidic residues" evidence="1">
    <location>
        <begin position="65"/>
        <end position="85"/>
    </location>
</feature>
<dbReference type="EMBL" id="UYSL01024571">
    <property type="protein sequence ID" value="VDL83604.1"/>
    <property type="molecule type" value="Genomic_DNA"/>
</dbReference>
<gene>
    <name evidence="2" type="ORF">NBR_LOCUS19868</name>
</gene>
<evidence type="ECO:0000313" key="4">
    <source>
        <dbReference type="WBParaSite" id="NBR_0001986701-mRNA-1"/>
    </source>
</evidence>
<protein>
    <submittedName>
        <fullName evidence="2 4">Uncharacterized protein</fullName>
    </submittedName>
</protein>
<evidence type="ECO:0000256" key="1">
    <source>
        <dbReference type="SAM" id="MobiDB-lite"/>
    </source>
</evidence>
<accession>A0A0N4YRJ5</accession>
<evidence type="ECO:0000313" key="2">
    <source>
        <dbReference type="EMBL" id="VDL83604.1"/>
    </source>
</evidence>
<evidence type="ECO:0000313" key="3">
    <source>
        <dbReference type="Proteomes" id="UP000271162"/>
    </source>
</evidence>
<dbReference type="AlphaFoldDB" id="A0A0N4YRJ5"/>
<proteinExistence type="predicted"/>
<reference evidence="4" key="1">
    <citation type="submission" date="2017-02" db="UniProtKB">
        <authorList>
            <consortium name="WormBaseParasite"/>
        </authorList>
    </citation>
    <scope>IDENTIFICATION</scope>
</reference>
<dbReference type="WBParaSite" id="NBR_0001986701-mRNA-1">
    <property type="protein sequence ID" value="NBR_0001986701-mRNA-1"/>
    <property type="gene ID" value="NBR_0001986701"/>
</dbReference>
<feature type="region of interest" description="Disordered" evidence="1">
    <location>
        <begin position="54"/>
        <end position="85"/>
    </location>
</feature>
<sequence>MFSSIRFSGIPCTAVGEGRSDRLAVSGPPPDRMTLPTDTEPWLTVSARANALAPAGRGELSKAWTHGDDSGPRNHSAPLKEHVCN</sequence>
<reference evidence="2 3" key="2">
    <citation type="submission" date="2018-11" db="EMBL/GenBank/DDBJ databases">
        <authorList>
            <consortium name="Pathogen Informatics"/>
        </authorList>
    </citation>
    <scope>NUCLEOTIDE SEQUENCE [LARGE SCALE GENOMIC DNA]</scope>
</reference>
<organism evidence="4">
    <name type="scientific">Nippostrongylus brasiliensis</name>
    <name type="common">Rat hookworm</name>
    <dbReference type="NCBI Taxonomy" id="27835"/>
    <lineage>
        <taxon>Eukaryota</taxon>
        <taxon>Metazoa</taxon>
        <taxon>Ecdysozoa</taxon>
        <taxon>Nematoda</taxon>
        <taxon>Chromadorea</taxon>
        <taxon>Rhabditida</taxon>
        <taxon>Rhabditina</taxon>
        <taxon>Rhabditomorpha</taxon>
        <taxon>Strongyloidea</taxon>
        <taxon>Heligmosomidae</taxon>
        <taxon>Nippostrongylus</taxon>
    </lineage>
</organism>